<sequence length="76" mass="8648">MPNFRATITPAIGGHRCPPGSVSTAHLRFPSIYNYSREFELPVDKIKVRREARPQYHAKINLGCEEHWIAIMGANE</sequence>
<proteinExistence type="predicted"/>
<dbReference type="Proteomes" id="UP000050794">
    <property type="component" value="Unassembled WGS sequence"/>
</dbReference>
<keyword evidence="2" id="KW-1185">Reference proteome</keyword>
<reference evidence="3" key="1">
    <citation type="submission" date="2016-06" db="UniProtKB">
        <authorList>
            <consortium name="WormBaseParasite"/>
        </authorList>
    </citation>
    <scope>IDENTIFICATION</scope>
</reference>
<evidence type="ECO:0000313" key="3">
    <source>
        <dbReference type="WBParaSite" id="TCNE_0000138201-mRNA-1"/>
    </source>
</evidence>
<reference evidence="1 2" key="2">
    <citation type="submission" date="2018-11" db="EMBL/GenBank/DDBJ databases">
        <authorList>
            <consortium name="Pathogen Informatics"/>
        </authorList>
    </citation>
    <scope>NUCLEOTIDE SEQUENCE [LARGE SCALE GENOMIC DNA]</scope>
</reference>
<dbReference type="EMBL" id="UYWY01001009">
    <property type="protein sequence ID" value="VDM26067.1"/>
    <property type="molecule type" value="Genomic_DNA"/>
</dbReference>
<organism evidence="2 3">
    <name type="scientific">Toxocara canis</name>
    <name type="common">Canine roundworm</name>
    <dbReference type="NCBI Taxonomy" id="6265"/>
    <lineage>
        <taxon>Eukaryota</taxon>
        <taxon>Metazoa</taxon>
        <taxon>Ecdysozoa</taxon>
        <taxon>Nematoda</taxon>
        <taxon>Chromadorea</taxon>
        <taxon>Rhabditida</taxon>
        <taxon>Spirurina</taxon>
        <taxon>Ascaridomorpha</taxon>
        <taxon>Ascaridoidea</taxon>
        <taxon>Toxocaridae</taxon>
        <taxon>Toxocara</taxon>
    </lineage>
</organism>
<evidence type="ECO:0000313" key="1">
    <source>
        <dbReference type="EMBL" id="VDM26067.1"/>
    </source>
</evidence>
<evidence type="ECO:0000313" key="2">
    <source>
        <dbReference type="Proteomes" id="UP000050794"/>
    </source>
</evidence>
<accession>A0A183TYR3</accession>
<protein>
    <submittedName>
        <fullName evidence="1 3">Uncharacterized protein</fullName>
    </submittedName>
</protein>
<dbReference type="AlphaFoldDB" id="A0A183TYR3"/>
<name>A0A183TYR3_TOXCA</name>
<dbReference type="WBParaSite" id="TCNE_0000138201-mRNA-1">
    <property type="protein sequence ID" value="TCNE_0000138201-mRNA-1"/>
    <property type="gene ID" value="TCNE_0000138201"/>
</dbReference>
<gene>
    <name evidence="1" type="ORF">TCNE_LOCUS1383</name>
</gene>